<name>A0A364L311_TALAM</name>
<dbReference type="STRING" id="1196081.A0A364L311"/>
<accession>A0A364L311</accession>
<dbReference type="PANTHER" id="PTHR13298">
    <property type="entry name" value="CYTOSOLIC REGULATOR PIANISSIMO"/>
    <property type="match status" value="1"/>
</dbReference>
<evidence type="ECO:0000256" key="1">
    <source>
        <dbReference type="ARBA" id="ARBA00008878"/>
    </source>
</evidence>
<dbReference type="InterPro" id="IPR029451">
    <property type="entry name" value="RICTOR_M"/>
</dbReference>
<feature type="compositionally biased region" description="Polar residues" evidence="2">
    <location>
        <begin position="187"/>
        <end position="198"/>
    </location>
</feature>
<comment type="similarity">
    <text evidence="1">Belongs to the RICTOR family.</text>
</comment>
<dbReference type="SMART" id="SM01303">
    <property type="entry name" value="RasGEF_N_2"/>
    <property type="match status" value="1"/>
</dbReference>
<feature type="region of interest" description="Disordered" evidence="2">
    <location>
        <begin position="1"/>
        <end position="122"/>
    </location>
</feature>
<feature type="domain" description="Rapamycin-insensitive companion of mTOR middle" evidence="4">
    <location>
        <begin position="698"/>
        <end position="922"/>
    </location>
</feature>
<gene>
    <name evidence="7" type="ORF">BHQ10_006211</name>
</gene>
<feature type="compositionally biased region" description="Low complexity" evidence="2">
    <location>
        <begin position="45"/>
        <end position="70"/>
    </location>
</feature>
<organism evidence="7 8">
    <name type="scientific">Talaromyces amestolkiae</name>
    <dbReference type="NCBI Taxonomy" id="1196081"/>
    <lineage>
        <taxon>Eukaryota</taxon>
        <taxon>Fungi</taxon>
        <taxon>Dikarya</taxon>
        <taxon>Ascomycota</taxon>
        <taxon>Pezizomycotina</taxon>
        <taxon>Eurotiomycetes</taxon>
        <taxon>Eurotiomycetidae</taxon>
        <taxon>Eurotiales</taxon>
        <taxon>Trichocomaceae</taxon>
        <taxon>Talaromyces</taxon>
        <taxon>Talaromyces sect. Talaromyces</taxon>
    </lineage>
</organism>
<dbReference type="InterPro" id="IPR028268">
    <property type="entry name" value="Pianissimo_fam"/>
</dbReference>
<dbReference type="RefSeq" id="XP_040734715.1">
    <property type="nucleotide sequence ID" value="XM_040878773.1"/>
</dbReference>
<evidence type="ECO:0000256" key="2">
    <source>
        <dbReference type="SAM" id="MobiDB-lite"/>
    </source>
</evidence>
<reference evidence="7 8" key="1">
    <citation type="journal article" date="2017" name="Biotechnol. Biofuels">
        <title>Differential beta-glucosidase expression as a function of carbon source availability in Talaromyces amestolkiae: a genomic and proteomic approach.</title>
        <authorList>
            <person name="de Eugenio L.I."/>
            <person name="Mendez-Liter J.A."/>
            <person name="Nieto-Dominguez M."/>
            <person name="Alonso L."/>
            <person name="Gil-Munoz J."/>
            <person name="Barriuso J."/>
            <person name="Prieto A."/>
            <person name="Martinez M.J."/>
        </authorList>
    </citation>
    <scope>NUCLEOTIDE SEQUENCE [LARGE SCALE GENOMIC DNA]</scope>
    <source>
        <strain evidence="7 8">CIB</strain>
    </source>
</reference>
<evidence type="ECO:0000259" key="5">
    <source>
        <dbReference type="SMART" id="SM01308"/>
    </source>
</evidence>
<dbReference type="InterPro" id="IPR029452">
    <property type="entry name" value="RICTOR_V"/>
</dbReference>
<evidence type="ECO:0000259" key="6">
    <source>
        <dbReference type="SMART" id="SM01310"/>
    </source>
</evidence>
<dbReference type="Pfam" id="PF02185">
    <property type="entry name" value="HR1"/>
    <property type="match status" value="1"/>
</dbReference>
<feature type="compositionally biased region" description="Polar residues" evidence="2">
    <location>
        <begin position="1"/>
        <end position="17"/>
    </location>
</feature>
<keyword evidence="8" id="KW-1185">Reference proteome</keyword>
<dbReference type="Pfam" id="PF14664">
    <property type="entry name" value="RICTOR_N"/>
    <property type="match status" value="1"/>
</dbReference>
<dbReference type="CDD" id="cd11627">
    <property type="entry name" value="HR1_Ste20-like"/>
    <property type="match status" value="1"/>
</dbReference>
<dbReference type="OrthoDB" id="271111at2759"/>
<dbReference type="Pfam" id="PF14666">
    <property type="entry name" value="RICTOR_M"/>
    <property type="match status" value="1"/>
</dbReference>
<dbReference type="GO" id="GO:0031932">
    <property type="term" value="C:TORC2 complex"/>
    <property type="evidence" value="ECO:0007669"/>
    <property type="project" value="InterPro"/>
</dbReference>
<dbReference type="EMBL" id="MIKG01000011">
    <property type="protein sequence ID" value="RAO70199.1"/>
    <property type="molecule type" value="Genomic_DNA"/>
</dbReference>
<dbReference type="Proteomes" id="UP000249363">
    <property type="component" value="Unassembled WGS sequence"/>
</dbReference>
<dbReference type="FunFam" id="1.10.287.160:FF:000009">
    <property type="entry name" value="Cytosolic regulator Pianissimo, putative"/>
    <property type="match status" value="1"/>
</dbReference>
<feature type="domain" description="REM-1" evidence="3">
    <location>
        <begin position="122"/>
        <end position="191"/>
    </location>
</feature>
<dbReference type="SMART" id="SM01310">
    <property type="entry name" value="RICTOR_V"/>
    <property type="match status" value="1"/>
</dbReference>
<feature type="compositionally biased region" description="Acidic residues" evidence="2">
    <location>
        <begin position="217"/>
        <end position="229"/>
    </location>
</feature>
<evidence type="ECO:0000313" key="8">
    <source>
        <dbReference type="Proteomes" id="UP000249363"/>
    </source>
</evidence>
<feature type="domain" description="Rapamycin-insensitive companion of mTOR N-terminal" evidence="5">
    <location>
        <begin position="254"/>
        <end position="618"/>
    </location>
</feature>
<evidence type="ECO:0000259" key="3">
    <source>
        <dbReference type="SMART" id="SM00742"/>
    </source>
</evidence>
<dbReference type="GO" id="GO:0038203">
    <property type="term" value="P:TORC2 signaling"/>
    <property type="evidence" value="ECO:0007669"/>
    <property type="project" value="TreeGrafter"/>
</dbReference>
<dbReference type="SUPFAM" id="SSF48371">
    <property type="entry name" value="ARM repeat"/>
    <property type="match status" value="1"/>
</dbReference>
<feature type="region of interest" description="Disordered" evidence="2">
    <location>
        <begin position="184"/>
        <end position="231"/>
    </location>
</feature>
<evidence type="ECO:0000313" key="7">
    <source>
        <dbReference type="EMBL" id="RAO70199.1"/>
    </source>
</evidence>
<dbReference type="GeneID" id="63795427"/>
<dbReference type="InterPro" id="IPR036274">
    <property type="entry name" value="HR1_rpt_sf"/>
</dbReference>
<dbReference type="InterPro" id="IPR028267">
    <property type="entry name" value="Pianissimo_N"/>
</dbReference>
<evidence type="ECO:0000259" key="4">
    <source>
        <dbReference type="SMART" id="SM01307"/>
    </source>
</evidence>
<evidence type="ECO:0008006" key="9">
    <source>
        <dbReference type="Google" id="ProtNLM"/>
    </source>
</evidence>
<dbReference type="InterPro" id="IPR016024">
    <property type="entry name" value="ARM-type_fold"/>
</dbReference>
<protein>
    <recommendedName>
        <fullName evidence="9">REM-1 domain-containing protein</fullName>
    </recommendedName>
</protein>
<proteinExistence type="inferred from homology"/>
<sequence>MASAYNTGNSATPTQSRALGADGRPVSRSHDDGGATTPAASWNDAASRSTRAGRSASGGSSSISTRGGASLAPSAQPGSFSLELKSIQNSRSVTPRQDAVSPFPRLPNTMEEDEPVVDTTEQRQAAIRDRIAKEMKIKVGTENMLEALLTKNAKQTKDQRLRVESELSSSNRKLAELRQELEDELMRSQTPSTPQRSRLSALFRGSPMRSPSRATDSADDDMEGADGETESPTYVLAETLQALELEGMAPDYYIERANSLVELFKRHPTLKYDLEWSVFGQRVQMMLLSDSREVVAAGYRLTRYAIADRASIRTIRRLHTDELVTLSLVKESKASIEREQALKFVRAFLDVKDGVHEISRAVVRAIVSVAEHHEDRLRNISIMTLAEILIKDPGLIAYAGGIGPLHDALAEGTFSASESLIGSFLHIMDTPHRRQYLHGGRELEAVLTPFTDSFSDTVRSGRLKSSAKAISAMLKTWPGLLVLARDKSKPLSSLLESLNYPDPTARDLILELLFDALQIKPPSWSSSFLAGRRLTTYGRVTNLRSDSDSKQLRVYQENDKNRFDLTAHFSALVLATLLEADLVKALSGLIEVEDNQSLKRKATLLLTEVLKLAQHSLPRSVSFSLQVLPSLLPAAVKYDVENHEISTSTIYQIESINRILARSGSLTTTSGRYAVVDEDISASLLSGEPAKNRLNPAMDEASFRNHILETQVLNHVNYVKWKWDLILRIIEGPLTNPKRLEEAIKGSKFMKRLIGFYRPFKYRFCMIPNTKPNQRYVRTGCALLRTLMQTPEGIKYLAENKLLRQIAECLAQVDRMSGLTSASPLFSKEQMGSTLSGGYFALLGVLSSDTKGLSMMERWHMTNMFYHIIELKDRADLIQALLGNMDFTLESHLRVLLSKALTAGSKEIRLFATKLLRKYAVGHHLAVNNVVWVVRMLVTQLYDPDVSVCEIAVKILEEACNQREYLEYVVKCRPSLDHLGEIGAPLLLRFLSTSVGYHYLDGLDYITQEMDDWFLGRNDAYVALVEASLSRAYVDHPRRQTSSFAPDDIVEMQDIGVVPPHFYRELARTSEGCKLLEQSGHFLEFASTIRDFDLSEEDPEALLKVKGCLWAVGNVGSMELGAPFLEETEIVQDIVNIAERADVITMRGTAFFVLGLISRSQHGLEMVYEAGWDAAVDERGGSLGLCLPRRLEKLYHLSFVPHKRDQELKRLSQEIFKTAATDTDPINQRILKLIVDMGNTVLSKRSANDLHGIKAKHPEQFRQVELFQKTLTILESHHFRLPARRFALDLFDKSVMRRVVLEEDEDSYSESDS</sequence>
<feature type="domain" description="Rapamycin-insensitive companion of mTOR" evidence="6">
    <location>
        <begin position="1102"/>
        <end position="1174"/>
    </location>
</feature>
<dbReference type="Gene3D" id="1.10.287.160">
    <property type="entry name" value="HR1 repeat"/>
    <property type="match status" value="1"/>
</dbReference>
<dbReference type="InterPro" id="IPR029453">
    <property type="entry name" value="Rictor_IV"/>
</dbReference>
<dbReference type="SMART" id="SM01307">
    <property type="entry name" value="RICTOR_M"/>
    <property type="match status" value="1"/>
</dbReference>
<comment type="caution">
    <text evidence="7">The sequence shown here is derived from an EMBL/GenBank/DDBJ whole genome shotgun (WGS) entry which is preliminary data.</text>
</comment>
<feature type="compositionally biased region" description="Polar residues" evidence="2">
    <location>
        <begin position="86"/>
        <end position="95"/>
    </location>
</feature>
<dbReference type="SMART" id="SM00742">
    <property type="entry name" value="Hr1"/>
    <property type="match status" value="1"/>
</dbReference>
<dbReference type="Pfam" id="PF14668">
    <property type="entry name" value="RICTOR_V"/>
    <property type="match status" value="1"/>
</dbReference>
<dbReference type="SMART" id="SM01308">
    <property type="entry name" value="RICTOR_N"/>
    <property type="match status" value="1"/>
</dbReference>
<dbReference type="PANTHER" id="PTHR13298:SF11">
    <property type="entry name" value="RAPAMYCIN-INSENSITIVE COMPANION OF MTOR"/>
    <property type="match status" value="1"/>
</dbReference>
<dbReference type="SUPFAM" id="SSF46585">
    <property type="entry name" value="HR1 repeat"/>
    <property type="match status" value="1"/>
</dbReference>
<dbReference type="InterPro" id="IPR011072">
    <property type="entry name" value="HR1_rho-bd"/>
</dbReference>
<dbReference type="Pfam" id="PF14663">
    <property type="entry name" value="RasGEF_N_2"/>
    <property type="match status" value="1"/>
</dbReference>